<sequence>MEDNIPTFKDEDYPRGSIRKLVFHDFLTFNHLECLPGKDAGGPKFRAPGPALFFSSGLARFLTPGLSDLIKKI</sequence>
<dbReference type="WBParaSite" id="PS1159_v2.g20758.t1">
    <property type="protein sequence ID" value="PS1159_v2.g20758.t1"/>
    <property type="gene ID" value="PS1159_v2.g20758"/>
</dbReference>
<evidence type="ECO:0000313" key="2">
    <source>
        <dbReference type="WBParaSite" id="PS1159_v2.g20758.t1"/>
    </source>
</evidence>
<accession>A0AC35FVI1</accession>
<name>A0AC35FVI1_9BILA</name>
<proteinExistence type="predicted"/>
<reference evidence="2" key="1">
    <citation type="submission" date="2022-11" db="UniProtKB">
        <authorList>
            <consortium name="WormBaseParasite"/>
        </authorList>
    </citation>
    <scope>IDENTIFICATION</scope>
</reference>
<dbReference type="Proteomes" id="UP000887580">
    <property type="component" value="Unplaced"/>
</dbReference>
<protein>
    <submittedName>
        <fullName evidence="2">Uncharacterized protein</fullName>
    </submittedName>
</protein>
<organism evidence="1 2">
    <name type="scientific">Panagrolaimus sp. PS1159</name>
    <dbReference type="NCBI Taxonomy" id="55785"/>
    <lineage>
        <taxon>Eukaryota</taxon>
        <taxon>Metazoa</taxon>
        <taxon>Ecdysozoa</taxon>
        <taxon>Nematoda</taxon>
        <taxon>Chromadorea</taxon>
        <taxon>Rhabditida</taxon>
        <taxon>Tylenchina</taxon>
        <taxon>Panagrolaimomorpha</taxon>
        <taxon>Panagrolaimoidea</taxon>
        <taxon>Panagrolaimidae</taxon>
        <taxon>Panagrolaimus</taxon>
    </lineage>
</organism>
<evidence type="ECO:0000313" key="1">
    <source>
        <dbReference type="Proteomes" id="UP000887580"/>
    </source>
</evidence>